<protein>
    <submittedName>
        <fullName evidence="1">(spotted green pufferfish) hypothetical protein</fullName>
    </submittedName>
</protein>
<dbReference type="STRING" id="99883.ENSTNIP00000007730"/>
<name>Q4T194_TETNG</name>
<evidence type="ECO:0000313" key="2">
    <source>
        <dbReference type="Ensembl" id="ENSTNIP00000007730.1"/>
    </source>
</evidence>
<dbReference type="HOGENOM" id="CLU_1532076_0_0_1"/>
<gene>
    <name evidence="1" type="ORF">GSTENG00008936001</name>
</gene>
<dbReference type="EMBL" id="CAAE01010698">
    <property type="protein sequence ID" value="CAF93338.1"/>
    <property type="molecule type" value="Genomic_DNA"/>
</dbReference>
<evidence type="ECO:0000313" key="1">
    <source>
        <dbReference type="EMBL" id="CAF93338.1"/>
    </source>
</evidence>
<dbReference type="PANTHER" id="PTHR46726:SF1">
    <property type="entry name" value="TWO-PORE CALCIUM CHANNEL 3"/>
    <property type="match status" value="1"/>
</dbReference>
<dbReference type="KEGG" id="tng:GSTEN00008936G001"/>
<dbReference type="PANTHER" id="PTHR46726">
    <property type="entry name" value="TWO PORE CHANNEL 3"/>
    <property type="match status" value="1"/>
</dbReference>
<evidence type="ECO:0000313" key="3">
    <source>
        <dbReference type="Proteomes" id="UP000007303"/>
    </source>
</evidence>
<sequence>MVGMELFKGKVQYFGEGSEEPTRFFCGNLLLNGSSFAQLNYCKNNFNDVLSSFILLVELTVVNQWHHILQLLPSAGLQHLRGFRPGGLLHGVLGGEERPADVRGEEDRGAAALCGTVRLRSSRTDASGRSLCWLFPQISTNPGRAPEGGGGGRTSPQPGDAAAQVCCFLCQGEAG</sequence>
<reference evidence="2" key="3">
    <citation type="submission" date="2025-05" db="UniProtKB">
        <authorList>
            <consortium name="Ensembl"/>
        </authorList>
    </citation>
    <scope>IDENTIFICATION</scope>
</reference>
<dbReference type="Ensembl" id="ENSTNIT00000007891.1">
    <property type="protein sequence ID" value="ENSTNIP00000007730.1"/>
    <property type="gene ID" value="ENSTNIG00000005065.1"/>
</dbReference>
<dbReference type="AlphaFoldDB" id="Q4T194"/>
<dbReference type="Proteomes" id="UP000007303">
    <property type="component" value="Unassembled WGS sequence"/>
</dbReference>
<reference evidence="1" key="2">
    <citation type="submission" date="2004-02" db="EMBL/GenBank/DDBJ databases">
        <authorList>
            <consortium name="Genoscope"/>
            <consortium name="Whitehead Institute Centre for Genome Research"/>
        </authorList>
    </citation>
    <scope>NUCLEOTIDE SEQUENCE</scope>
</reference>
<keyword evidence="3" id="KW-1185">Reference proteome</keyword>
<reference evidence="1 3" key="1">
    <citation type="journal article" date="2004" name="Nature">
        <title>Genome duplication in the teleost fish Tetraodon nigroviridis reveals the early vertebrate proto-karyotype.</title>
        <authorList>
            <person name="Jaillon O."/>
            <person name="Aury J.-M."/>
            <person name="Brunet F."/>
            <person name="Petit J.-L."/>
            <person name="Stange-Thomann N."/>
            <person name="Mauceli E."/>
            <person name="Bouneau L."/>
            <person name="Fischer C."/>
            <person name="Ozouf-Costaz C."/>
            <person name="Bernot A."/>
            <person name="Nicaud S."/>
            <person name="Jaffe D."/>
            <person name="Fisher S."/>
            <person name="Lutfalla G."/>
            <person name="Dossat C."/>
            <person name="Segurens B."/>
            <person name="Dasilva C."/>
            <person name="Salanoubat M."/>
            <person name="Levy M."/>
            <person name="Boudet N."/>
            <person name="Castellano S."/>
            <person name="Anthouard V."/>
            <person name="Jubin C."/>
            <person name="Castelli V."/>
            <person name="Katinka M."/>
            <person name="Vacherie B."/>
            <person name="Biemont C."/>
            <person name="Skalli Z."/>
            <person name="Cattolico L."/>
            <person name="Poulain J."/>
            <person name="De Berardinis V."/>
            <person name="Cruaud C."/>
            <person name="Duprat S."/>
            <person name="Brottier P."/>
            <person name="Coutanceau J.-P."/>
            <person name="Gouzy J."/>
            <person name="Parra G."/>
            <person name="Lardier G."/>
            <person name="Chapple C."/>
            <person name="McKernan K.J."/>
            <person name="McEwan P."/>
            <person name="Bosak S."/>
            <person name="Kellis M."/>
            <person name="Volff J.-N."/>
            <person name="Guigo R."/>
            <person name="Zody M.C."/>
            <person name="Mesirov J."/>
            <person name="Lindblad-Toh K."/>
            <person name="Birren B."/>
            <person name="Nusbaum C."/>
            <person name="Kahn D."/>
            <person name="Robinson-Rechavi M."/>
            <person name="Laudet V."/>
            <person name="Schachter V."/>
            <person name="Quetier F."/>
            <person name="Saurin W."/>
            <person name="Scarpelli C."/>
            <person name="Wincker P."/>
            <person name="Lander E.S."/>
            <person name="Weissenbach J."/>
            <person name="Roest Crollius H."/>
        </authorList>
    </citation>
    <scope>NUCLEOTIDE SEQUENCE [LARGE SCALE GENOMIC DNA]</scope>
</reference>
<organism evidence="1">
    <name type="scientific">Tetraodon nigroviridis</name>
    <name type="common">Spotted green pufferfish</name>
    <name type="synonym">Chelonodon nigroviridis</name>
    <dbReference type="NCBI Taxonomy" id="99883"/>
    <lineage>
        <taxon>Eukaryota</taxon>
        <taxon>Metazoa</taxon>
        <taxon>Chordata</taxon>
        <taxon>Craniata</taxon>
        <taxon>Vertebrata</taxon>
        <taxon>Euteleostomi</taxon>
        <taxon>Actinopterygii</taxon>
        <taxon>Neopterygii</taxon>
        <taxon>Teleostei</taxon>
        <taxon>Neoteleostei</taxon>
        <taxon>Acanthomorphata</taxon>
        <taxon>Eupercaria</taxon>
        <taxon>Tetraodontiformes</taxon>
        <taxon>Tetradontoidea</taxon>
        <taxon>Tetraodontidae</taxon>
        <taxon>Tetraodon</taxon>
    </lineage>
</organism>
<dbReference type="OrthoDB" id="416585at2759"/>
<proteinExistence type="predicted"/>
<accession>Q4T194</accession>